<dbReference type="Proteomes" id="UP001057402">
    <property type="component" value="Chromosome 10"/>
</dbReference>
<gene>
    <name evidence="1" type="ORF">MLD38_032394</name>
</gene>
<dbReference type="EMBL" id="CM042889">
    <property type="protein sequence ID" value="KAI4318723.1"/>
    <property type="molecule type" value="Genomic_DNA"/>
</dbReference>
<name>A0ACB9M445_9MYRT</name>
<reference evidence="2" key="1">
    <citation type="journal article" date="2023" name="Front. Plant Sci.">
        <title>Chromosomal-level genome assembly of Melastoma candidum provides insights into trichome evolution.</title>
        <authorList>
            <person name="Zhong Y."/>
            <person name="Wu W."/>
            <person name="Sun C."/>
            <person name="Zou P."/>
            <person name="Liu Y."/>
            <person name="Dai S."/>
            <person name="Zhou R."/>
        </authorList>
    </citation>
    <scope>NUCLEOTIDE SEQUENCE [LARGE SCALE GENOMIC DNA]</scope>
</reference>
<evidence type="ECO:0000313" key="2">
    <source>
        <dbReference type="Proteomes" id="UP001057402"/>
    </source>
</evidence>
<accession>A0ACB9M445</accession>
<proteinExistence type="predicted"/>
<evidence type="ECO:0000313" key="1">
    <source>
        <dbReference type="EMBL" id="KAI4318723.1"/>
    </source>
</evidence>
<comment type="caution">
    <text evidence="1">The sequence shown here is derived from an EMBL/GenBank/DDBJ whole genome shotgun (WGS) entry which is preliminary data.</text>
</comment>
<keyword evidence="2" id="KW-1185">Reference proteome</keyword>
<organism evidence="1 2">
    <name type="scientific">Melastoma candidum</name>
    <dbReference type="NCBI Taxonomy" id="119954"/>
    <lineage>
        <taxon>Eukaryota</taxon>
        <taxon>Viridiplantae</taxon>
        <taxon>Streptophyta</taxon>
        <taxon>Embryophyta</taxon>
        <taxon>Tracheophyta</taxon>
        <taxon>Spermatophyta</taxon>
        <taxon>Magnoliopsida</taxon>
        <taxon>eudicotyledons</taxon>
        <taxon>Gunneridae</taxon>
        <taxon>Pentapetalae</taxon>
        <taxon>rosids</taxon>
        <taxon>malvids</taxon>
        <taxon>Myrtales</taxon>
        <taxon>Melastomataceae</taxon>
        <taxon>Melastomatoideae</taxon>
        <taxon>Melastomateae</taxon>
        <taxon>Melastoma</taxon>
    </lineage>
</organism>
<protein>
    <submittedName>
        <fullName evidence="1">Uncharacterized protein</fullName>
    </submittedName>
</protein>
<sequence length="216" mass="24605">MLNVYRQLATASSGVPLFELFLKVNKKGEYQQQAAYLKWREVSSHTSPFEASNALRSTSNLYRGDSTEEKSDILMEEESDSNDREVTADFSEEIPSFQNILRDIVPGVKVKVMKVTAPGKVDRDLIAKVIEDMMDEEEEDNETDADNLRNRFTSDKEEEIHNKRSIDQVVFELTKLIGGEKIPVKVLKDVGELISLTLSQAHSHRSLSESTQFYRI</sequence>